<keyword evidence="4 5" id="KW-0472">Membrane</keyword>
<feature type="domain" description="Fatty acid hydroxylase" evidence="6">
    <location>
        <begin position="102"/>
        <end position="236"/>
    </location>
</feature>
<evidence type="ECO:0000256" key="2">
    <source>
        <dbReference type="ARBA" id="ARBA00022692"/>
    </source>
</evidence>
<reference evidence="7 8" key="1">
    <citation type="submission" date="2019-02" db="EMBL/GenBank/DDBJ databases">
        <title>Pedobacter sp. RP-1-13 sp. nov., isolated from Arctic soil.</title>
        <authorList>
            <person name="Dahal R.H."/>
        </authorList>
    </citation>
    <scope>NUCLEOTIDE SEQUENCE [LARGE SCALE GENOMIC DNA]</scope>
    <source>
        <strain evidence="7 8">RP-1-13</strain>
    </source>
</reference>
<feature type="transmembrane region" description="Helical" evidence="5">
    <location>
        <begin position="171"/>
        <end position="190"/>
    </location>
</feature>
<dbReference type="InterPro" id="IPR006694">
    <property type="entry name" value="Fatty_acid_hydroxylase"/>
</dbReference>
<keyword evidence="3 5" id="KW-1133">Transmembrane helix</keyword>
<dbReference type="PANTHER" id="PTHR11863">
    <property type="entry name" value="STEROL DESATURASE"/>
    <property type="match status" value="1"/>
</dbReference>
<dbReference type="RefSeq" id="WP_131553947.1">
    <property type="nucleotide sequence ID" value="NZ_SJSK01000003.1"/>
</dbReference>
<gene>
    <name evidence="7" type="ORF">EZ428_14875</name>
</gene>
<dbReference type="GO" id="GO:0005506">
    <property type="term" value="F:iron ion binding"/>
    <property type="evidence" value="ECO:0007669"/>
    <property type="project" value="InterPro"/>
</dbReference>
<comment type="subcellular location">
    <subcellularLocation>
        <location evidence="1">Membrane</location>
    </subcellularLocation>
</comment>
<evidence type="ECO:0000259" key="6">
    <source>
        <dbReference type="Pfam" id="PF04116"/>
    </source>
</evidence>
<comment type="caution">
    <text evidence="7">The sequence shown here is derived from an EMBL/GenBank/DDBJ whole genome shotgun (WGS) entry which is preliminary data.</text>
</comment>
<evidence type="ECO:0000313" key="7">
    <source>
        <dbReference type="EMBL" id="TCC90550.1"/>
    </source>
</evidence>
<keyword evidence="8" id="KW-1185">Reference proteome</keyword>
<accession>A0A4R0MU10</accession>
<dbReference type="Pfam" id="PF04116">
    <property type="entry name" value="FA_hydroxylase"/>
    <property type="match status" value="1"/>
</dbReference>
<dbReference type="GO" id="GO:0016020">
    <property type="term" value="C:membrane"/>
    <property type="evidence" value="ECO:0007669"/>
    <property type="project" value="UniProtKB-SubCell"/>
</dbReference>
<evidence type="ECO:0000256" key="4">
    <source>
        <dbReference type="ARBA" id="ARBA00023136"/>
    </source>
</evidence>
<evidence type="ECO:0000256" key="3">
    <source>
        <dbReference type="ARBA" id="ARBA00022989"/>
    </source>
</evidence>
<feature type="transmembrane region" description="Helical" evidence="5">
    <location>
        <begin position="12"/>
        <end position="33"/>
    </location>
</feature>
<proteinExistence type="predicted"/>
<evidence type="ECO:0000313" key="8">
    <source>
        <dbReference type="Proteomes" id="UP000292884"/>
    </source>
</evidence>
<feature type="transmembrane region" description="Helical" evidence="5">
    <location>
        <begin position="94"/>
        <end position="114"/>
    </location>
</feature>
<dbReference type="GO" id="GO:0016491">
    <property type="term" value="F:oxidoreductase activity"/>
    <property type="evidence" value="ECO:0007669"/>
    <property type="project" value="InterPro"/>
</dbReference>
<dbReference type="AlphaFoldDB" id="A0A4R0MU10"/>
<organism evidence="7 8">
    <name type="scientific">Pedobacter frigiditerrae</name>
    <dbReference type="NCBI Taxonomy" id="2530452"/>
    <lineage>
        <taxon>Bacteria</taxon>
        <taxon>Pseudomonadati</taxon>
        <taxon>Bacteroidota</taxon>
        <taxon>Sphingobacteriia</taxon>
        <taxon>Sphingobacteriales</taxon>
        <taxon>Sphingobacteriaceae</taxon>
        <taxon>Pedobacter</taxon>
    </lineage>
</organism>
<feature type="transmembrane region" description="Helical" evidence="5">
    <location>
        <begin position="57"/>
        <end position="82"/>
    </location>
</feature>
<dbReference type="Proteomes" id="UP000292884">
    <property type="component" value="Unassembled WGS sequence"/>
</dbReference>
<sequence length="255" mass="30339">MQEDFEKIVRIFSISTIRYILFAGIPFVLYYVISSSKSHKAKIQGKLANKQDYKRELAYSLQMIFVTTLIGYFILFTPFTAYTKIYQDVNEYPIWWISISVFICLIIHDTYFYWMHRLLHHPKIFMLVHLVHHKSTNPSPFTSYSFSLLETIAENAVIILIVLFLPMHKLGIILFVLVGFIINVYGHLGYETAPKWLRNSFLFEIINTSVYHNLHHSKFKGNYGLYFRIWDRICKTENPDYMKEYDRIQANRFGK</sequence>
<dbReference type="GO" id="GO:0008610">
    <property type="term" value="P:lipid biosynthetic process"/>
    <property type="evidence" value="ECO:0007669"/>
    <property type="project" value="InterPro"/>
</dbReference>
<dbReference type="EMBL" id="SJSK01000003">
    <property type="protein sequence ID" value="TCC90550.1"/>
    <property type="molecule type" value="Genomic_DNA"/>
</dbReference>
<dbReference type="InterPro" id="IPR050307">
    <property type="entry name" value="Sterol_Desaturase_Related"/>
</dbReference>
<evidence type="ECO:0000256" key="1">
    <source>
        <dbReference type="ARBA" id="ARBA00004370"/>
    </source>
</evidence>
<evidence type="ECO:0000256" key="5">
    <source>
        <dbReference type="SAM" id="Phobius"/>
    </source>
</evidence>
<keyword evidence="2 5" id="KW-0812">Transmembrane</keyword>
<feature type="transmembrane region" description="Helical" evidence="5">
    <location>
        <begin position="144"/>
        <end position="165"/>
    </location>
</feature>
<name>A0A4R0MU10_9SPHI</name>
<protein>
    <submittedName>
        <fullName evidence="7">Fatty acid hydroxylase family protein</fullName>
    </submittedName>
</protein>
<dbReference type="OrthoDB" id="9770329at2"/>